<dbReference type="Proteomes" id="UP000318428">
    <property type="component" value="Unassembled WGS sequence"/>
</dbReference>
<reference evidence="1 2" key="1">
    <citation type="submission" date="2019-06" db="EMBL/GenBank/DDBJ databases">
        <title>Pseudomonas bimorpha sp. nov. isolated from bovine raw milk and skim milk concentrate.</title>
        <authorList>
            <person name="Hofmann K."/>
            <person name="Huptas C."/>
            <person name="Doll E."/>
            <person name="Scherer S."/>
            <person name="Wenning M."/>
        </authorList>
    </citation>
    <scope>NUCLEOTIDE SEQUENCE [LARGE SCALE GENOMIC DNA]</scope>
    <source>
        <strain evidence="1 2">DSM 108989</strain>
    </source>
</reference>
<gene>
    <name evidence="1" type="ORF">FJD38_11545</name>
</gene>
<protein>
    <submittedName>
        <fullName evidence="1">Uncharacterized protein</fullName>
    </submittedName>
</protein>
<dbReference type="RefSeq" id="WP_122786437.1">
    <property type="nucleotide sequence ID" value="NZ_CP142033.1"/>
</dbReference>
<name>A0ABY3GIC5_9PSED</name>
<sequence>MKKLDNSIFDSHDFTLKPSPKVVERARDFLNQQLQTYAIDCESLHINTVKDIVELRVVFSQTLLDLGMDTLEWGMVQSFDDWLTGVFSEDWTFEDRYRIKKPSLEHIEIIMNDLLDAAKYEWMV</sequence>
<organism evidence="1 2">
    <name type="scientific">Pseudomonas saxonica</name>
    <dbReference type="NCBI Taxonomy" id="2600598"/>
    <lineage>
        <taxon>Bacteria</taxon>
        <taxon>Pseudomonadati</taxon>
        <taxon>Pseudomonadota</taxon>
        <taxon>Gammaproteobacteria</taxon>
        <taxon>Pseudomonadales</taxon>
        <taxon>Pseudomonadaceae</taxon>
        <taxon>Pseudomonas</taxon>
    </lineage>
</organism>
<proteinExistence type="predicted"/>
<evidence type="ECO:0000313" key="2">
    <source>
        <dbReference type="Proteomes" id="UP000318428"/>
    </source>
</evidence>
<dbReference type="EMBL" id="VFIO01000003">
    <property type="protein sequence ID" value="TWR90139.1"/>
    <property type="molecule type" value="Genomic_DNA"/>
</dbReference>
<comment type="caution">
    <text evidence="1">The sequence shown here is derived from an EMBL/GenBank/DDBJ whole genome shotgun (WGS) entry which is preliminary data.</text>
</comment>
<keyword evidence="2" id="KW-1185">Reference proteome</keyword>
<evidence type="ECO:0000313" key="1">
    <source>
        <dbReference type="EMBL" id="TWR90139.1"/>
    </source>
</evidence>
<accession>A0ABY3GIC5</accession>